<reference evidence="9 10" key="1">
    <citation type="submission" date="2018-03" db="EMBL/GenBank/DDBJ databases">
        <authorList>
            <person name="Guldener U."/>
        </authorList>
    </citation>
    <scope>NUCLEOTIDE SEQUENCE [LARGE SCALE GENOMIC DNA]</scope>
    <source>
        <strain evidence="9 10">DAOM196992</strain>
    </source>
</reference>
<keyword evidence="5 7" id="KW-0472">Membrane</keyword>
<dbReference type="InterPro" id="IPR052053">
    <property type="entry name" value="IM_YidH-like"/>
</dbReference>
<keyword evidence="10" id="KW-1185">Reference proteome</keyword>
<dbReference type="InterPro" id="IPR003807">
    <property type="entry name" value="DUF202"/>
</dbReference>
<protein>
    <recommendedName>
        <fullName evidence="8">DUF202 domain-containing protein</fullName>
    </recommendedName>
</protein>
<feature type="compositionally biased region" description="Polar residues" evidence="6">
    <location>
        <begin position="70"/>
        <end position="87"/>
    </location>
</feature>
<evidence type="ECO:0000313" key="10">
    <source>
        <dbReference type="Proteomes" id="UP000323386"/>
    </source>
</evidence>
<keyword evidence="3 7" id="KW-0812">Transmembrane</keyword>
<accession>A0A5C3FBF6</accession>
<organism evidence="9 10">
    <name type="scientific">Pseudozyma flocculosa</name>
    <dbReference type="NCBI Taxonomy" id="84751"/>
    <lineage>
        <taxon>Eukaryota</taxon>
        <taxon>Fungi</taxon>
        <taxon>Dikarya</taxon>
        <taxon>Basidiomycota</taxon>
        <taxon>Ustilaginomycotina</taxon>
        <taxon>Ustilaginomycetes</taxon>
        <taxon>Ustilaginales</taxon>
        <taxon>Ustilaginaceae</taxon>
        <taxon>Pseudozyma</taxon>
    </lineage>
</organism>
<feature type="compositionally biased region" description="Low complexity" evidence="6">
    <location>
        <begin position="35"/>
        <end position="52"/>
    </location>
</feature>
<keyword evidence="2" id="KW-1003">Cell membrane</keyword>
<dbReference type="GO" id="GO:0005886">
    <property type="term" value="C:plasma membrane"/>
    <property type="evidence" value="ECO:0007669"/>
    <property type="project" value="UniProtKB-SubCell"/>
</dbReference>
<feature type="compositionally biased region" description="Polar residues" evidence="6">
    <location>
        <begin position="1"/>
        <end position="18"/>
    </location>
</feature>
<comment type="subcellular location">
    <subcellularLocation>
        <location evidence="1">Cell membrane</location>
        <topology evidence="1">Multi-pass membrane protein</topology>
    </subcellularLocation>
</comment>
<dbReference type="PANTHER" id="PTHR34187:SF2">
    <property type="entry name" value="DUF202 DOMAIN-CONTAINING PROTEIN"/>
    <property type="match status" value="1"/>
</dbReference>
<evidence type="ECO:0000256" key="5">
    <source>
        <dbReference type="ARBA" id="ARBA00023136"/>
    </source>
</evidence>
<dbReference type="EMBL" id="OOIP01000031">
    <property type="protein sequence ID" value="SPO41773.1"/>
    <property type="molecule type" value="Genomic_DNA"/>
</dbReference>
<feature type="transmembrane region" description="Helical" evidence="7">
    <location>
        <begin position="255"/>
        <end position="276"/>
    </location>
</feature>
<evidence type="ECO:0000313" key="9">
    <source>
        <dbReference type="EMBL" id="SPO41773.1"/>
    </source>
</evidence>
<name>A0A5C3FBF6_9BASI</name>
<dbReference type="Pfam" id="PF02656">
    <property type="entry name" value="DUF202"/>
    <property type="match status" value="1"/>
</dbReference>
<gene>
    <name evidence="9" type="ORF">PSFLO_07255</name>
</gene>
<evidence type="ECO:0000256" key="6">
    <source>
        <dbReference type="SAM" id="MobiDB-lite"/>
    </source>
</evidence>
<feature type="transmembrane region" description="Helical" evidence="7">
    <location>
        <begin position="297"/>
        <end position="321"/>
    </location>
</feature>
<dbReference type="Proteomes" id="UP000323386">
    <property type="component" value="Unassembled WGS sequence"/>
</dbReference>
<evidence type="ECO:0000256" key="3">
    <source>
        <dbReference type="ARBA" id="ARBA00022692"/>
    </source>
</evidence>
<evidence type="ECO:0000256" key="7">
    <source>
        <dbReference type="SAM" id="Phobius"/>
    </source>
</evidence>
<evidence type="ECO:0000256" key="1">
    <source>
        <dbReference type="ARBA" id="ARBA00004651"/>
    </source>
</evidence>
<evidence type="ECO:0000256" key="2">
    <source>
        <dbReference type="ARBA" id="ARBA00022475"/>
    </source>
</evidence>
<feature type="region of interest" description="Disordered" evidence="6">
    <location>
        <begin position="1"/>
        <end position="173"/>
    </location>
</feature>
<proteinExistence type="predicted"/>
<sequence>MTSPNASAFSTATIRTSQPSPSSPRRNLHIPNAHPRVLSPRSRSGSPSPLSSTQVRSPTLPEPSAGPDSVASTSTQPLHRSATTPPASVTARGDPRRRRSIRRDGSRLSLYHDWPGQPPAESDENNHGPSQLQRHDTEAALVHDQSDGQADAAAPSAPTPNRNPLWRRIKESTRAPLTSADTARDFCARERTFLTWLRLSILLFILSGSLYLQVRLPPSSSSPASFEPVPTLVDAAHVDATADTPRSSRAVTSPLFAVLFLVLSLFTLAVGLVDYIEMSRDIAREQVSFDELGGGAMGVKVYVAVGLVATCLVGIALVLLFNA</sequence>
<dbReference type="PANTHER" id="PTHR34187">
    <property type="entry name" value="FGR18P"/>
    <property type="match status" value="1"/>
</dbReference>
<evidence type="ECO:0000256" key="4">
    <source>
        <dbReference type="ARBA" id="ARBA00022989"/>
    </source>
</evidence>
<keyword evidence="4 7" id="KW-1133">Transmembrane helix</keyword>
<feature type="domain" description="DUF202" evidence="8">
    <location>
        <begin position="184"/>
        <end position="280"/>
    </location>
</feature>
<dbReference type="AlphaFoldDB" id="A0A5C3FBF6"/>
<evidence type="ECO:0000259" key="8">
    <source>
        <dbReference type="Pfam" id="PF02656"/>
    </source>
</evidence>
<feature type="transmembrane region" description="Helical" evidence="7">
    <location>
        <begin position="193"/>
        <end position="212"/>
    </location>
</feature>